<reference evidence="1 2" key="1">
    <citation type="submission" date="2019-01" db="EMBL/GenBank/DDBJ databases">
        <title>Draft genome sequences of three monokaryotic isolates of the white-rot basidiomycete fungus Dichomitus squalens.</title>
        <authorList>
            <consortium name="DOE Joint Genome Institute"/>
            <person name="Lopez S.C."/>
            <person name="Andreopoulos B."/>
            <person name="Pangilinan J."/>
            <person name="Lipzen A."/>
            <person name="Riley R."/>
            <person name="Ahrendt S."/>
            <person name="Ng V."/>
            <person name="Barry K."/>
            <person name="Daum C."/>
            <person name="Grigoriev I.V."/>
            <person name="Hilden K.S."/>
            <person name="Makela M.R."/>
            <person name="de Vries R.P."/>
        </authorList>
    </citation>
    <scope>NUCLEOTIDE SEQUENCE [LARGE SCALE GENOMIC DNA]</scope>
    <source>
        <strain evidence="1 2">CBS 464.89</strain>
    </source>
</reference>
<evidence type="ECO:0000313" key="1">
    <source>
        <dbReference type="EMBL" id="TBU62815.1"/>
    </source>
</evidence>
<keyword evidence="2" id="KW-1185">Reference proteome</keyword>
<gene>
    <name evidence="1" type="ORF">BD310DRAFT_918243</name>
</gene>
<proteinExistence type="predicted"/>
<protein>
    <submittedName>
        <fullName evidence="1">Uncharacterized protein</fullName>
    </submittedName>
</protein>
<accession>A0A4Q9NA32</accession>
<dbReference type="AlphaFoldDB" id="A0A4Q9NA32"/>
<dbReference type="Proteomes" id="UP000292082">
    <property type="component" value="Unassembled WGS sequence"/>
</dbReference>
<evidence type="ECO:0000313" key="2">
    <source>
        <dbReference type="Proteomes" id="UP000292082"/>
    </source>
</evidence>
<dbReference type="EMBL" id="ML145092">
    <property type="protein sequence ID" value="TBU62815.1"/>
    <property type="molecule type" value="Genomic_DNA"/>
</dbReference>
<sequence>MYNYTSIPLPTTYGWYYIFPTFYSLGSSPTIVVVHHRLSIICCVSRMSSALLLNRSDA</sequence>
<name>A0A4Q9NA32_9APHY</name>
<organism evidence="1 2">
    <name type="scientific">Dichomitus squalens</name>
    <dbReference type="NCBI Taxonomy" id="114155"/>
    <lineage>
        <taxon>Eukaryota</taxon>
        <taxon>Fungi</taxon>
        <taxon>Dikarya</taxon>
        <taxon>Basidiomycota</taxon>
        <taxon>Agaricomycotina</taxon>
        <taxon>Agaricomycetes</taxon>
        <taxon>Polyporales</taxon>
        <taxon>Polyporaceae</taxon>
        <taxon>Dichomitus</taxon>
    </lineage>
</organism>